<geneLocation type="plasmid" evidence="2 3">
    <name>paPv11</name>
</geneLocation>
<evidence type="ECO:0000256" key="1">
    <source>
        <dbReference type="SAM" id="Coils"/>
    </source>
</evidence>
<proteinExistence type="predicted"/>
<protein>
    <submittedName>
        <fullName evidence="2">Plasmid replication initiator-like protein</fullName>
    </submittedName>
</protein>
<keyword evidence="2" id="KW-0614">Plasmid</keyword>
<sequence length="173" mass="19443">MNNDYTIQLVEQNKKLNDLLQNTVAQLEEERRFNMLAKNRVTGGYYMMNRTAEKNLRALQKSNPTAALVFSVIRENMQIGTNAVTISNPALAKILEKSVRTIARATKHLADHAYVQIVKVGNTNTYVVNEQVAFAGSVGQRKAVFSATVVAHECEQEKGWDEVKKLKSVPIMY</sequence>
<reference evidence="2" key="1">
    <citation type="submission" date="2023-04" db="EMBL/GenBank/DDBJ databases">
        <title>Genome dynamics across the evolutionary transition to endosymbiosis.</title>
        <authorList>
            <person name="Siozios S."/>
            <person name="Nadal-Jimenez P."/>
            <person name="Azagi T."/>
            <person name="Sprong H."/>
            <person name="Frost C.L."/>
            <person name="Parratt S.R."/>
            <person name="Taylor G."/>
            <person name="Brettell L."/>
            <person name="Lew K.C."/>
            <person name="Croft L."/>
            <person name="King K.C."/>
            <person name="Brockhurst M.A."/>
            <person name="Hypsa V."/>
            <person name="Novakova E."/>
            <person name="Darby A.C."/>
            <person name="Hurst G.D.D."/>
        </authorList>
    </citation>
    <scope>NUCLEOTIDE SEQUENCE</scope>
    <source>
        <strain evidence="2">APv</strain>
        <plasmid evidence="2">paPv11</plasmid>
    </source>
</reference>
<name>A0AA95GW99_9GAMM</name>
<dbReference type="Proteomes" id="UP001177595">
    <property type="component" value="Plasmid paPv11"/>
</dbReference>
<evidence type="ECO:0000313" key="3">
    <source>
        <dbReference type="Proteomes" id="UP001177595"/>
    </source>
</evidence>
<organism evidence="2 3">
    <name type="scientific">Arsenophonus nasoniae</name>
    <name type="common">son-killer infecting Nasonia vitripennis</name>
    <dbReference type="NCBI Taxonomy" id="638"/>
    <lineage>
        <taxon>Bacteria</taxon>
        <taxon>Pseudomonadati</taxon>
        <taxon>Pseudomonadota</taxon>
        <taxon>Gammaproteobacteria</taxon>
        <taxon>Enterobacterales</taxon>
        <taxon>Morganellaceae</taxon>
        <taxon>Arsenophonus</taxon>
    </lineage>
</organism>
<feature type="coiled-coil region" evidence="1">
    <location>
        <begin position="2"/>
        <end position="30"/>
    </location>
</feature>
<accession>A0AA95GW99</accession>
<gene>
    <name evidence="2" type="ORF">QE210_21555</name>
</gene>
<keyword evidence="1" id="KW-0175">Coiled coil</keyword>
<dbReference type="AlphaFoldDB" id="A0AA95GW99"/>
<dbReference type="EMBL" id="CP123515">
    <property type="protein sequence ID" value="WGM04024.1"/>
    <property type="molecule type" value="Genomic_DNA"/>
</dbReference>
<evidence type="ECO:0000313" key="2">
    <source>
        <dbReference type="EMBL" id="WGM04024.1"/>
    </source>
</evidence>
<dbReference type="RefSeq" id="WP_280627277.1">
    <property type="nucleotide sequence ID" value="NZ_CP123515.1"/>
</dbReference>